<proteinExistence type="inferred from homology"/>
<dbReference type="SUPFAM" id="SSF55821">
    <property type="entry name" value="YrdC/RibB"/>
    <property type="match status" value="1"/>
</dbReference>
<dbReference type="GO" id="GO:0000049">
    <property type="term" value="F:tRNA binding"/>
    <property type="evidence" value="ECO:0007669"/>
    <property type="project" value="TreeGrafter"/>
</dbReference>
<dbReference type="GO" id="GO:0008033">
    <property type="term" value="P:tRNA processing"/>
    <property type="evidence" value="ECO:0007669"/>
    <property type="project" value="UniProtKB-KW"/>
</dbReference>
<comment type="similarity">
    <text evidence="2">Belongs to the SUA5 family.</text>
</comment>
<comment type="catalytic activity">
    <reaction evidence="11">
        <text>L-threonine + hydrogencarbonate + ATP = L-threonylcarbamoyladenylate + diphosphate + H2O</text>
        <dbReference type="Rhea" id="RHEA:36407"/>
        <dbReference type="ChEBI" id="CHEBI:15377"/>
        <dbReference type="ChEBI" id="CHEBI:17544"/>
        <dbReference type="ChEBI" id="CHEBI:30616"/>
        <dbReference type="ChEBI" id="CHEBI:33019"/>
        <dbReference type="ChEBI" id="CHEBI:57926"/>
        <dbReference type="ChEBI" id="CHEBI:73682"/>
        <dbReference type="EC" id="2.7.7.87"/>
    </reaction>
</comment>
<dbReference type="EC" id="2.7.7.87" evidence="3"/>
<keyword evidence="4" id="KW-0963">Cytoplasm</keyword>
<keyword evidence="8" id="KW-0547">Nucleotide-binding</keyword>
<dbReference type="EMBL" id="DQZW01000260">
    <property type="protein sequence ID" value="HDL90345.1"/>
    <property type="molecule type" value="Genomic_DNA"/>
</dbReference>
<dbReference type="GO" id="GO:0005524">
    <property type="term" value="F:ATP binding"/>
    <property type="evidence" value="ECO:0007669"/>
    <property type="project" value="UniProtKB-KW"/>
</dbReference>
<evidence type="ECO:0000256" key="6">
    <source>
        <dbReference type="ARBA" id="ARBA00022694"/>
    </source>
</evidence>
<evidence type="ECO:0000256" key="7">
    <source>
        <dbReference type="ARBA" id="ARBA00022695"/>
    </source>
</evidence>
<evidence type="ECO:0000256" key="8">
    <source>
        <dbReference type="ARBA" id="ARBA00022741"/>
    </source>
</evidence>
<dbReference type="GO" id="GO:0006450">
    <property type="term" value="P:regulation of translational fidelity"/>
    <property type="evidence" value="ECO:0007669"/>
    <property type="project" value="TreeGrafter"/>
</dbReference>
<dbReference type="PANTHER" id="PTHR17490:SF16">
    <property type="entry name" value="THREONYLCARBAMOYL-AMP SYNTHASE"/>
    <property type="match status" value="1"/>
</dbReference>
<evidence type="ECO:0000256" key="11">
    <source>
        <dbReference type="ARBA" id="ARBA00048366"/>
    </source>
</evidence>
<evidence type="ECO:0000256" key="5">
    <source>
        <dbReference type="ARBA" id="ARBA00022679"/>
    </source>
</evidence>
<dbReference type="GO" id="GO:0005737">
    <property type="term" value="C:cytoplasm"/>
    <property type="evidence" value="ECO:0007669"/>
    <property type="project" value="UniProtKB-SubCell"/>
</dbReference>
<keyword evidence="7" id="KW-0548">Nucleotidyltransferase</keyword>
<dbReference type="NCBIfam" id="TIGR00057">
    <property type="entry name" value="L-threonylcarbamoyladenylate synthase"/>
    <property type="match status" value="1"/>
</dbReference>
<dbReference type="Pfam" id="PF01300">
    <property type="entry name" value="Sua5_yciO_yrdC"/>
    <property type="match status" value="1"/>
</dbReference>
<evidence type="ECO:0000256" key="9">
    <source>
        <dbReference type="ARBA" id="ARBA00022840"/>
    </source>
</evidence>
<dbReference type="InterPro" id="IPR050156">
    <property type="entry name" value="TC-AMP_synthase_SUA5"/>
</dbReference>
<reference evidence="13" key="1">
    <citation type="journal article" date="2020" name="mSystems">
        <title>Genome- and Community-Level Interaction Insights into Carbon Utilization and Element Cycling Functions of Hydrothermarchaeota in Hydrothermal Sediment.</title>
        <authorList>
            <person name="Zhou Z."/>
            <person name="Liu Y."/>
            <person name="Xu W."/>
            <person name="Pan J."/>
            <person name="Luo Z.H."/>
            <person name="Li M."/>
        </authorList>
    </citation>
    <scope>NUCLEOTIDE SEQUENCE [LARGE SCALE GENOMIC DNA]</scope>
    <source>
        <strain evidence="13">HyVt-19</strain>
    </source>
</reference>
<dbReference type="Gene3D" id="3.90.870.10">
    <property type="entry name" value="DHBP synthase"/>
    <property type="match status" value="1"/>
</dbReference>
<evidence type="ECO:0000256" key="1">
    <source>
        <dbReference type="ARBA" id="ARBA00004496"/>
    </source>
</evidence>
<evidence type="ECO:0000256" key="10">
    <source>
        <dbReference type="ARBA" id="ARBA00029774"/>
    </source>
</evidence>
<keyword evidence="5" id="KW-0808">Transferase</keyword>
<comment type="subcellular location">
    <subcellularLocation>
        <location evidence="1">Cytoplasm</location>
    </subcellularLocation>
</comment>
<dbReference type="AlphaFoldDB" id="A0A7C0WW03"/>
<dbReference type="PROSITE" id="PS51163">
    <property type="entry name" value="YRDC"/>
    <property type="match status" value="1"/>
</dbReference>
<dbReference type="InterPro" id="IPR006070">
    <property type="entry name" value="Sua5-like_dom"/>
</dbReference>
<dbReference type="GO" id="GO:0003725">
    <property type="term" value="F:double-stranded RNA binding"/>
    <property type="evidence" value="ECO:0007669"/>
    <property type="project" value="InterPro"/>
</dbReference>
<keyword evidence="6" id="KW-0819">tRNA processing</keyword>
<gene>
    <name evidence="13" type="ORF">ENG14_05525</name>
</gene>
<protein>
    <recommendedName>
        <fullName evidence="10">L-threonylcarbamoyladenylate synthase</fullName>
        <ecNumber evidence="3">2.7.7.87</ecNumber>
    </recommendedName>
    <alternativeName>
        <fullName evidence="10">L-threonylcarbamoyladenylate synthase</fullName>
    </alternativeName>
</protein>
<sequence>MKPNRVVVPSDPGVLEQNREKWRKLLDQGAIFVFPTETLYGIGTSAKHDKGVLKIFELKGRKPDHPLPLIAANPGAAFSMWKNPPDWLANLARSFWPGPVTFVFRASENVSRYVTGGRGTVGIRVSPQPIARLLAELASGAIIATSANVSGGETVLEPEELSESFRKGVDVIIDVGPLSSKTPSTVVDCTIYPPKLIREGVVPFSEILKALT</sequence>
<comment type="caution">
    <text evidence="13">The sequence shown here is derived from an EMBL/GenBank/DDBJ whole genome shotgun (WGS) entry which is preliminary data.</text>
</comment>
<evidence type="ECO:0000256" key="4">
    <source>
        <dbReference type="ARBA" id="ARBA00022490"/>
    </source>
</evidence>
<organism evidence="13">
    <name type="scientific">Thermodesulforhabdus norvegica</name>
    <dbReference type="NCBI Taxonomy" id="39841"/>
    <lineage>
        <taxon>Bacteria</taxon>
        <taxon>Pseudomonadati</taxon>
        <taxon>Thermodesulfobacteriota</taxon>
        <taxon>Syntrophobacteria</taxon>
        <taxon>Syntrophobacterales</taxon>
        <taxon>Thermodesulforhabdaceae</taxon>
        <taxon>Thermodesulforhabdus</taxon>
    </lineage>
</organism>
<name>A0A7C0WW03_9BACT</name>
<dbReference type="GO" id="GO:0061710">
    <property type="term" value="F:L-threonylcarbamoyladenylate synthase"/>
    <property type="evidence" value="ECO:0007669"/>
    <property type="project" value="UniProtKB-EC"/>
</dbReference>
<dbReference type="Proteomes" id="UP000886355">
    <property type="component" value="Unassembled WGS sequence"/>
</dbReference>
<evidence type="ECO:0000259" key="12">
    <source>
        <dbReference type="PROSITE" id="PS51163"/>
    </source>
</evidence>
<feature type="domain" description="YrdC-like" evidence="12">
    <location>
        <begin position="16"/>
        <end position="202"/>
    </location>
</feature>
<evidence type="ECO:0000256" key="3">
    <source>
        <dbReference type="ARBA" id="ARBA00012584"/>
    </source>
</evidence>
<dbReference type="InterPro" id="IPR017945">
    <property type="entry name" value="DHBP_synth_RibB-like_a/b_dom"/>
</dbReference>
<keyword evidence="9" id="KW-0067">ATP-binding</keyword>
<dbReference type="PANTHER" id="PTHR17490">
    <property type="entry name" value="SUA5"/>
    <property type="match status" value="1"/>
</dbReference>
<evidence type="ECO:0000256" key="2">
    <source>
        <dbReference type="ARBA" id="ARBA00007663"/>
    </source>
</evidence>
<evidence type="ECO:0000313" key="13">
    <source>
        <dbReference type="EMBL" id="HDL90345.1"/>
    </source>
</evidence>
<accession>A0A7C0WW03</accession>